<comment type="caution">
    <text evidence="5">The sequence shown here is derived from an EMBL/GenBank/DDBJ whole genome shotgun (WGS) entry which is preliminary data.</text>
</comment>
<organism evidence="5 6">
    <name type="scientific">Georgenia ruanii</name>
    <dbReference type="NCBI Taxonomy" id="348442"/>
    <lineage>
        <taxon>Bacteria</taxon>
        <taxon>Bacillati</taxon>
        <taxon>Actinomycetota</taxon>
        <taxon>Actinomycetes</taxon>
        <taxon>Micrococcales</taxon>
        <taxon>Bogoriellaceae</taxon>
        <taxon>Georgenia</taxon>
    </lineage>
</organism>
<dbReference type="InterPro" id="IPR036663">
    <property type="entry name" value="Fumarylacetoacetase_C_sf"/>
</dbReference>
<dbReference type="GO" id="GO:0016853">
    <property type="term" value="F:isomerase activity"/>
    <property type="evidence" value="ECO:0007669"/>
    <property type="project" value="UniProtKB-ARBA"/>
</dbReference>
<protein>
    <recommendedName>
        <fullName evidence="4">Fumarylacetoacetase-like C-terminal domain-containing protein</fullName>
    </recommendedName>
</protein>
<evidence type="ECO:0000256" key="2">
    <source>
        <dbReference type="ARBA" id="ARBA00022723"/>
    </source>
</evidence>
<dbReference type="AlphaFoldDB" id="A0A7J9V0Y2"/>
<evidence type="ECO:0000259" key="4">
    <source>
        <dbReference type="Pfam" id="PF01557"/>
    </source>
</evidence>
<dbReference type="PANTHER" id="PTHR42796:SF4">
    <property type="entry name" value="FUMARYLACETOACETATE HYDROLASE DOMAIN-CONTAINING PROTEIN 2A"/>
    <property type="match status" value="1"/>
</dbReference>
<evidence type="ECO:0000313" key="5">
    <source>
        <dbReference type="EMBL" id="MPV90526.1"/>
    </source>
</evidence>
<dbReference type="Gene3D" id="3.90.850.10">
    <property type="entry name" value="Fumarylacetoacetase-like, C-terminal domain"/>
    <property type="match status" value="1"/>
</dbReference>
<evidence type="ECO:0000313" key="6">
    <source>
        <dbReference type="Proteomes" id="UP000429644"/>
    </source>
</evidence>
<gene>
    <name evidence="5" type="ORF">GB882_17780</name>
</gene>
<evidence type="ECO:0000256" key="3">
    <source>
        <dbReference type="SAM" id="MobiDB-lite"/>
    </source>
</evidence>
<comment type="similarity">
    <text evidence="1">Belongs to the FAH family.</text>
</comment>
<dbReference type="FunFam" id="3.90.850.10:FF:000002">
    <property type="entry name" value="2-hydroxyhepta-2,4-diene-1,7-dioate isomerase"/>
    <property type="match status" value="1"/>
</dbReference>
<feature type="non-terminal residue" evidence="5">
    <location>
        <position position="1"/>
    </location>
</feature>
<dbReference type="EMBL" id="WHPD01003817">
    <property type="protein sequence ID" value="MPV90526.1"/>
    <property type="molecule type" value="Genomic_DNA"/>
</dbReference>
<dbReference type="InterPro" id="IPR011234">
    <property type="entry name" value="Fumarylacetoacetase-like_C"/>
</dbReference>
<evidence type="ECO:0000256" key="1">
    <source>
        <dbReference type="ARBA" id="ARBA00010211"/>
    </source>
</evidence>
<accession>A0A7J9V0Y2</accession>
<name>A0A7J9V0Y2_9MICO</name>
<dbReference type="GO" id="GO:0019752">
    <property type="term" value="P:carboxylic acid metabolic process"/>
    <property type="evidence" value="ECO:0007669"/>
    <property type="project" value="UniProtKB-ARBA"/>
</dbReference>
<feature type="domain" description="Fumarylacetoacetase-like C-terminal" evidence="4">
    <location>
        <begin position="7"/>
        <end position="208"/>
    </location>
</feature>
<dbReference type="PANTHER" id="PTHR42796">
    <property type="entry name" value="FUMARYLACETOACETATE HYDROLASE DOMAIN-CONTAINING PROTEIN 2A-RELATED"/>
    <property type="match status" value="1"/>
</dbReference>
<sequence length="237" mass="25853">VIPAPGKIVCVGANYRSHIVEMGSSLPEYPTIFAKFTDALIGATDDIQLPPEDAWIDWEAELAIVIGTPGRRIDPAHALDHVAGYTVLNDVSMRGYQFRTNQWLQGKSWEKSTPLGPALVTPDEVDHAARIRTVIDGETVQDSTIDDLLFGPREIIAYLSTLFTLRPGDVIATGTPDGVGFAREPKQFLRPGNLVETTIDGLGTLRNRAVAEANYSRARRRHEKGSGADRAGRPLTP</sequence>
<dbReference type="GO" id="GO:0046872">
    <property type="term" value="F:metal ion binding"/>
    <property type="evidence" value="ECO:0007669"/>
    <property type="project" value="UniProtKB-KW"/>
</dbReference>
<proteinExistence type="inferred from homology"/>
<dbReference type="Pfam" id="PF01557">
    <property type="entry name" value="FAA_hydrolase"/>
    <property type="match status" value="1"/>
</dbReference>
<keyword evidence="6" id="KW-1185">Reference proteome</keyword>
<dbReference type="InterPro" id="IPR051121">
    <property type="entry name" value="FAH"/>
</dbReference>
<reference evidence="5 6" key="1">
    <citation type="submission" date="2019-10" db="EMBL/GenBank/DDBJ databases">
        <title>Georgenia wutianyii sp. nov. and Georgenia yuyongxinii sp. nov. isolated from plateau pika (Ochotona curzoniae) in the Qinghai-Tibet plateau of China.</title>
        <authorList>
            <person name="Tian Z."/>
        </authorList>
    </citation>
    <scope>NUCLEOTIDE SEQUENCE [LARGE SCALE GENOMIC DNA]</scope>
    <source>
        <strain evidence="5 6">JCM 15130</strain>
    </source>
</reference>
<keyword evidence="2" id="KW-0479">Metal-binding</keyword>
<feature type="region of interest" description="Disordered" evidence="3">
    <location>
        <begin position="213"/>
        <end position="237"/>
    </location>
</feature>
<dbReference type="SUPFAM" id="SSF56529">
    <property type="entry name" value="FAH"/>
    <property type="match status" value="1"/>
</dbReference>
<feature type="compositionally biased region" description="Basic and acidic residues" evidence="3">
    <location>
        <begin position="224"/>
        <end position="237"/>
    </location>
</feature>
<dbReference type="Proteomes" id="UP000429644">
    <property type="component" value="Unassembled WGS sequence"/>
</dbReference>